<dbReference type="InterPro" id="IPR049945">
    <property type="entry name" value="AAA_22"/>
</dbReference>
<dbReference type="InterPro" id="IPR027417">
    <property type="entry name" value="P-loop_NTPase"/>
</dbReference>
<gene>
    <name evidence="2" type="ORF">Thiowin_00463</name>
</gene>
<dbReference type="EMBL" id="CP121472">
    <property type="protein sequence ID" value="WPL15562.1"/>
    <property type="molecule type" value="Genomic_DNA"/>
</dbReference>
<dbReference type="Gene3D" id="3.40.50.300">
    <property type="entry name" value="P-loop containing nucleotide triphosphate hydrolases"/>
    <property type="match status" value="1"/>
</dbReference>
<sequence>MISAGNDKALAGAPAPGRIAQRALLPCPLTPVASTIMQRFFNNAGPIKPEMHYHLPRLQRLDWEEVQQLIREQRYFVLHAPRQTGKTSTLLAMMQALNGCGDHACAYANIEGAQAARGDETQGIPAACEAMVDAIARDTHHPDLLAWYRSNKPETQPQHLLTRLLTQWAATATQPTVLLLDEVDALVGDTLISLLRQIRAGYAQRPESFPQSIVLCGVRDVRDYRLEQEGAQVITGGSAFNIKAESLRMGNFTEAETRALWLQHTEATGQVFDEAIFPDLWEDSRGQPWLVNALGYEVTWKNRAARDRSQPIGLIDYQAARERLIQSRATHLDQLSDKLKESRVRQVVQALLVGEETGLRMPEDDLQYVTDLGLIERKPQLRISNRIYQEVLPRELTSVLQDTLVQQQSWYLNADHSLNMPKLLAAFQQFFREHSDSWSEGFDYKEAAPQLLMQAFLQRIINGGGRLTREYGLGRKRTDLLIEWPLDPEQGMYGPLQRVVIELKLLRGKLDAVIQTGLAQTLDYCRRVGADEAHLVIFNRNPKVSWNKKIWHKPASLEGFSIGVWGA</sequence>
<name>A0ABZ0S4U6_9GAMM</name>
<protein>
    <recommendedName>
        <fullName evidence="1">ORC1/DEAH AAA+ ATPase domain-containing protein</fullName>
    </recommendedName>
</protein>
<evidence type="ECO:0000259" key="1">
    <source>
        <dbReference type="Pfam" id="PF13401"/>
    </source>
</evidence>
<dbReference type="Proteomes" id="UP001432180">
    <property type="component" value="Chromosome"/>
</dbReference>
<organism evidence="2 3">
    <name type="scientific">Thiorhodovibrio winogradskyi</name>
    <dbReference type="NCBI Taxonomy" id="77007"/>
    <lineage>
        <taxon>Bacteria</taxon>
        <taxon>Pseudomonadati</taxon>
        <taxon>Pseudomonadota</taxon>
        <taxon>Gammaproteobacteria</taxon>
        <taxon>Chromatiales</taxon>
        <taxon>Chromatiaceae</taxon>
        <taxon>Thiorhodovibrio</taxon>
    </lineage>
</organism>
<dbReference type="Pfam" id="PF13401">
    <property type="entry name" value="AAA_22"/>
    <property type="match status" value="1"/>
</dbReference>
<accession>A0ABZ0S4U6</accession>
<evidence type="ECO:0000313" key="3">
    <source>
        <dbReference type="Proteomes" id="UP001432180"/>
    </source>
</evidence>
<evidence type="ECO:0000313" key="2">
    <source>
        <dbReference type="EMBL" id="WPL15562.1"/>
    </source>
</evidence>
<dbReference type="SUPFAM" id="SSF52540">
    <property type="entry name" value="P-loop containing nucleoside triphosphate hydrolases"/>
    <property type="match status" value="1"/>
</dbReference>
<reference evidence="2 3" key="1">
    <citation type="journal article" date="2023" name="Microorganisms">
        <title>Thiorhodovibrio frisius and Trv. litoralis spp. nov., Two Novel Members from a Clade of Fastidious Purple Sulfur Bacteria That Exhibit Unique Red-Shifted Light-Harvesting Capabilities.</title>
        <authorList>
            <person name="Methner A."/>
            <person name="Kuzyk S.B."/>
            <person name="Petersen J."/>
            <person name="Bauer S."/>
            <person name="Brinkmann H."/>
            <person name="Sichau K."/>
            <person name="Wanner G."/>
            <person name="Wolf J."/>
            <person name="Neumann-Schaal M."/>
            <person name="Henke P."/>
            <person name="Tank M."/>
            <person name="Sproer C."/>
            <person name="Bunk B."/>
            <person name="Overmann J."/>
        </authorList>
    </citation>
    <scope>NUCLEOTIDE SEQUENCE [LARGE SCALE GENOMIC DNA]</scope>
    <source>
        <strain evidence="2 3">DSM 6702</strain>
    </source>
</reference>
<keyword evidence="3" id="KW-1185">Reference proteome</keyword>
<proteinExistence type="predicted"/>
<feature type="domain" description="ORC1/DEAH AAA+ ATPase" evidence="1">
    <location>
        <begin position="72"/>
        <end position="223"/>
    </location>
</feature>